<gene>
    <name evidence="1" type="ORF">EVJ58_g9702</name>
</gene>
<organism evidence="1 2">
    <name type="scientific">Rhodofomes roseus</name>
    <dbReference type="NCBI Taxonomy" id="34475"/>
    <lineage>
        <taxon>Eukaryota</taxon>
        <taxon>Fungi</taxon>
        <taxon>Dikarya</taxon>
        <taxon>Basidiomycota</taxon>
        <taxon>Agaricomycotina</taxon>
        <taxon>Agaricomycetes</taxon>
        <taxon>Polyporales</taxon>
        <taxon>Rhodofomes</taxon>
    </lineage>
</organism>
<sequence length="696" mass="78718">MSATHLPEAPEDELNRLRKAVHESRQTTSLKPVADGMEVSARKLLPLADISTPAQNAEADLTEVRNAAKSRFDADLMHPTDRPRYMRRMIWSFKESIPVNADSSVVRAILPNVPDVVRHDPVINRTLQRRPDLFPIVTPIDVDHLYGLLWRHPNQPYVESVCRALREGFWPWADPTCGEYPSTHDEQLSSPLDDRALQFLRDQRDEEITRGRFSQSFGRHLLPGMYSMPVHAVPKPNTDKLRLVTNHSAGPFALNSMITKQAIAGVVMDGVPAIGYALREFRRKHGRSVQLVMWKSDVSQAYRLIPMSPFWQIKQIVTIDGERHVDHNNVFGGRGSERAFDSVNTLVNWLAKHERGISNLMNYVDDNFAFDLAGNTVFYAPYGKHMPERQVQLLLLWDELGIPHEERKQLSGHVLTIIGFEIDPNKMAASLPAESKDKLLHHVRSFCDSPKGGRRRSLKEFQSLTGYLNWVFNVSPLLKPGLSNVYAKIAGKTNPHAGIHLNKAITDDLRWLASHVENAQGVCFLDAEPWGLDELDWADPLCEIAYTDASAQGIGLWFPWLKQAYFCDLPGDPPADTIFFFEALAVCCAMHCIVQWRRDTGCLQLRRFGVYSDNSNSVNIFDSLRAKPAYNSILRSAVDLCISESFQFRVQHIPGKDNVIADALSRRQFDLVQELVPDVNITTFQPPRDALGAIKK</sequence>
<reference evidence="1 2" key="1">
    <citation type="submission" date="2019-01" db="EMBL/GenBank/DDBJ databases">
        <title>Genome sequencing of the rare red list fungi Fomitopsis rosea.</title>
        <authorList>
            <person name="Buettner E."/>
            <person name="Kellner H."/>
        </authorList>
    </citation>
    <scope>NUCLEOTIDE SEQUENCE [LARGE SCALE GENOMIC DNA]</scope>
    <source>
        <strain evidence="1 2">DSM 105464</strain>
    </source>
</reference>
<protein>
    <recommendedName>
        <fullName evidence="3">Reverse transcriptase</fullName>
    </recommendedName>
</protein>
<name>A0A4Y9XT93_9APHY</name>
<comment type="caution">
    <text evidence="1">The sequence shown here is derived from an EMBL/GenBank/DDBJ whole genome shotgun (WGS) entry which is preliminary data.</text>
</comment>
<dbReference type="PANTHER" id="PTHR33050:SF7">
    <property type="entry name" value="RIBONUCLEASE H"/>
    <property type="match status" value="1"/>
</dbReference>
<evidence type="ECO:0000313" key="2">
    <source>
        <dbReference type="Proteomes" id="UP000298390"/>
    </source>
</evidence>
<dbReference type="EMBL" id="SEKV01000887">
    <property type="protein sequence ID" value="TFY52988.1"/>
    <property type="molecule type" value="Genomic_DNA"/>
</dbReference>
<dbReference type="Proteomes" id="UP000298390">
    <property type="component" value="Unassembled WGS sequence"/>
</dbReference>
<dbReference type="AlphaFoldDB" id="A0A4Y9XT93"/>
<dbReference type="InterPro" id="IPR052055">
    <property type="entry name" value="Hepadnavirus_pol/RT"/>
</dbReference>
<dbReference type="InterPro" id="IPR043502">
    <property type="entry name" value="DNA/RNA_pol_sf"/>
</dbReference>
<dbReference type="STRING" id="34475.A0A4Y9XT93"/>
<evidence type="ECO:0008006" key="3">
    <source>
        <dbReference type="Google" id="ProtNLM"/>
    </source>
</evidence>
<dbReference type="PANTHER" id="PTHR33050">
    <property type="entry name" value="REVERSE TRANSCRIPTASE DOMAIN-CONTAINING PROTEIN"/>
    <property type="match status" value="1"/>
</dbReference>
<evidence type="ECO:0000313" key="1">
    <source>
        <dbReference type="EMBL" id="TFY52988.1"/>
    </source>
</evidence>
<accession>A0A4Y9XT93</accession>
<proteinExistence type="predicted"/>
<dbReference type="SUPFAM" id="SSF56672">
    <property type="entry name" value="DNA/RNA polymerases"/>
    <property type="match status" value="1"/>
</dbReference>